<dbReference type="PANTHER" id="PTHR35527">
    <property type="entry name" value="CHOLOYLGLYCINE HYDROLASE"/>
    <property type="match status" value="1"/>
</dbReference>
<dbReference type="InterPro" id="IPR052193">
    <property type="entry name" value="Peptidase_C59"/>
</dbReference>
<dbReference type="PANTHER" id="PTHR35527:SF2">
    <property type="entry name" value="HYDROLASE"/>
    <property type="match status" value="1"/>
</dbReference>
<reference evidence="1 2" key="1">
    <citation type="submission" date="2014-03" db="EMBL/GenBank/DDBJ databases">
        <title>Complete genome sequence of a deeply braunched marine Bacteroidia bacterium Draconibacterium orientale type strain FH5T.</title>
        <authorList>
            <person name="Li X."/>
            <person name="Wang X."/>
            <person name="Xie Z."/>
            <person name="Du Z."/>
            <person name="Chen G."/>
        </authorList>
    </citation>
    <scope>NUCLEOTIDE SEQUENCE [LARGE SCALE GENOMIC DNA]</scope>
    <source>
        <strain evidence="1 2">FH5</strain>
    </source>
</reference>
<proteinExistence type="predicted"/>
<protein>
    <recommendedName>
        <fullName evidence="3">Choloylglycine hydrolase</fullName>
    </recommendedName>
</protein>
<dbReference type="Gene3D" id="3.60.60.10">
    <property type="entry name" value="Penicillin V Acylase, Chain A"/>
    <property type="match status" value="1"/>
</dbReference>
<keyword evidence="2" id="KW-1185">Reference proteome</keyword>
<evidence type="ECO:0000313" key="1">
    <source>
        <dbReference type="EMBL" id="AHW61580.1"/>
    </source>
</evidence>
<dbReference type="EMBL" id="CP007451">
    <property type="protein sequence ID" value="AHW61580.1"/>
    <property type="molecule type" value="Genomic_DNA"/>
</dbReference>
<accession>A0ABN4D239</accession>
<evidence type="ECO:0000313" key="2">
    <source>
        <dbReference type="Proteomes" id="UP000023772"/>
    </source>
</evidence>
<dbReference type="Proteomes" id="UP000023772">
    <property type="component" value="Chromosome"/>
</dbReference>
<dbReference type="InterPro" id="IPR029055">
    <property type="entry name" value="Ntn_hydrolases_N"/>
</dbReference>
<sequence>MNTSVTAKGFTRYRTNNTMPGKMRIQQAIIALFVTSLFLLLPQHKGVLASSTFKLQKGNTLIYGHNINEGDIGVPGLVFINKRGMFKTGRTWSEIITRGRVNPSSHTWISRYGSVTFNNFGKDFPDGGVNEAGLFIWEMNEEADYPKNDSLPKLNQMNWMQYILDNYSTTEEAIRSATEFEIDGWSCHFFVGDAGGNTAAIAFINGQVVVHTGDEMPVPALFNAPYDRELELSKYFRGFGGEYQPNETDPNVPRFVRTAVMIDNYQKEDDPIDYGFYMLKTLRVFDDPEWSILFDARNRTVHFRTHINPERKTLMMDEIDFSNNEPAQVLNMATAFSGNIRSVFEPYTKSIMQYFISNELLPVLSRDFISHGDLSGKAFTERIVNHTDSYADSTNHFFKGTWESARTVDDDEPLYSINFDVEGSAVAAVIFLDSADEPYNVDNLTMSGNQFCFTFQTKSGKILEVKGTIRDDVMFVNLLGIEKSFGDYTLKRTH</sequence>
<organism evidence="1 2">
    <name type="scientific">Draconibacterium orientale</name>
    <dbReference type="NCBI Taxonomy" id="1168034"/>
    <lineage>
        <taxon>Bacteria</taxon>
        <taxon>Pseudomonadati</taxon>
        <taxon>Bacteroidota</taxon>
        <taxon>Bacteroidia</taxon>
        <taxon>Marinilabiliales</taxon>
        <taxon>Prolixibacteraceae</taxon>
        <taxon>Draconibacterium</taxon>
    </lineage>
</organism>
<evidence type="ECO:0008006" key="3">
    <source>
        <dbReference type="Google" id="ProtNLM"/>
    </source>
</evidence>
<dbReference type="SUPFAM" id="SSF56235">
    <property type="entry name" value="N-terminal nucleophile aminohydrolases (Ntn hydrolases)"/>
    <property type="match status" value="1"/>
</dbReference>
<name>A0ABN4D239_9BACT</name>
<gene>
    <name evidence="1" type="ORF">FH5T_04140</name>
</gene>